<dbReference type="AlphaFoldDB" id="A0A1Y1Z6X5"/>
<keyword evidence="2" id="KW-1185">Reference proteome</keyword>
<proteinExistence type="predicted"/>
<protein>
    <submittedName>
        <fullName evidence="1">Uncharacterized protein</fullName>
    </submittedName>
</protein>
<name>A0A1Y1Z6X5_9FUNG</name>
<organism evidence="1 2">
    <name type="scientific">Basidiobolus meristosporus CBS 931.73</name>
    <dbReference type="NCBI Taxonomy" id="1314790"/>
    <lineage>
        <taxon>Eukaryota</taxon>
        <taxon>Fungi</taxon>
        <taxon>Fungi incertae sedis</taxon>
        <taxon>Zoopagomycota</taxon>
        <taxon>Entomophthoromycotina</taxon>
        <taxon>Basidiobolomycetes</taxon>
        <taxon>Basidiobolales</taxon>
        <taxon>Basidiobolaceae</taxon>
        <taxon>Basidiobolus</taxon>
    </lineage>
</organism>
<sequence>MLLLLVKEYSILPNDPHLSLSDPLYRSRTLIIHVQENRDFSISDDRMYKALLKTVREPVARITKICCRVIDHVRTRLEPKKGDLQGHTNSSCANGNVNVPLVDGSETASVIEELEKAIKEFDNTELLCNQALEEMGLDTKPRDELFMVFTFLFCMREISRKLLKLARYQEELCKLRKSTKRIWWPSVGFFTLLSSPRYDDFVHIPEKGLLIELPSSLDSTHH</sequence>
<dbReference type="InParanoid" id="A0A1Y1Z6X5"/>
<gene>
    <name evidence="1" type="ORF">K493DRAFT_29652</name>
</gene>
<comment type="caution">
    <text evidence="1">The sequence shown here is derived from an EMBL/GenBank/DDBJ whole genome shotgun (WGS) entry which is preliminary data.</text>
</comment>
<dbReference type="OrthoDB" id="68611at2759"/>
<dbReference type="Proteomes" id="UP000193498">
    <property type="component" value="Unassembled WGS sequence"/>
</dbReference>
<dbReference type="EMBL" id="MCFE01000020">
    <property type="protein sequence ID" value="ORY06000.1"/>
    <property type="molecule type" value="Genomic_DNA"/>
</dbReference>
<evidence type="ECO:0000313" key="1">
    <source>
        <dbReference type="EMBL" id="ORY06000.1"/>
    </source>
</evidence>
<reference evidence="1 2" key="1">
    <citation type="submission" date="2016-07" db="EMBL/GenBank/DDBJ databases">
        <title>Pervasive Adenine N6-methylation of Active Genes in Fungi.</title>
        <authorList>
            <consortium name="DOE Joint Genome Institute"/>
            <person name="Mondo S.J."/>
            <person name="Dannebaum R.O."/>
            <person name="Kuo R.C."/>
            <person name="Labutti K."/>
            <person name="Haridas S."/>
            <person name="Kuo A."/>
            <person name="Salamov A."/>
            <person name="Ahrendt S.R."/>
            <person name="Lipzen A."/>
            <person name="Sullivan W."/>
            <person name="Andreopoulos W.B."/>
            <person name="Clum A."/>
            <person name="Lindquist E."/>
            <person name="Daum C."/>
            <person name="Ramamoorthy G.K."/>
            <person name="Gryganskyi A."/>
            <person name="Culley D."/>
            <person name="Magnuson J.K."/>
            <person name="James T.Y."/>
            <person name="O'Malley M.A."/>
            <person name="Stajich J.E."/>
            <person name="Spatafora J.W."/>
            <person name="Visel A."/>
            <person name="Grigoriev I.V."/>
        </authorList>
    </citation>
    <scope>NUCLEOTIDE SEQUENCE [LARGE SCALE GENOMIC DNA]</scope>
    <source>
        <strain evidence="1 2">CBS 931.73</strain>
    </source>
</reference>
<evidence type="ECO:0000313" key="2">
    <source>
        <dbReference type="Proteomes" id="UP000193498"/>
    </source>
</evidence>
<accession>A0A1Y1Z6X5</accession>